<accession>A0AAP9UEH7</accession>
<evidence type="ECO:0000313" key="3">
    <source>
        <dbReference type="Proteomes" id="UP000515243"/>
    </source>
</evidence>
<dbReference type="InterPro" id="IPR011704">
    <property type="entry name" value="ATPase_dyneun-rel_AAA"/>
</dbReference>
<name>A0AAP9UEH7_CLOBU</name>
<dbReference type="GO" id="GO:0016887">
    <property type="term" value="F:ATP hydrolysis activity"/>
    <property type="evidence" value="ECO:0007669"/>
    <property type="project" value="InterPro"/>
</dbReference>
<sequence length="677" mass="78039">MSNIFKKGTMMMSSDKIDIDNGKIIQANRSYILGKLVSDIEYLPNIGYEKEPITVMKNSSNVVFYVKPISTEPKYVEQIINKYLNSGSTYIGVDSHNYNIFPVGYKLKDESEKIEIAKKLFDNKIILFKPYINVNSNAKIHKNMDIISVEDINEAHSGYKYTYIPILNISNDEFENKFLNNDPISLNGNYSDLSNIGYVICGNYIYGYIDSCKKSIRAIDSWIFESENLKKYMIDMSSEEFKNNSVAHKDEMIFLERSYLEELDIHLTDEGIDIEKKEDNYDTEKSTSEFADENNENDFIHLNINTEIKFLNEFRDKTLEHGLYYTKTDLYNFHISVKSNMLTILAGMSGTGKTQIAKCYAEALGLSEENKNLLFLPISPSYTEPEDLLGYLNATTGLYLPSSTGLVDLLISAEQNKDKMYAVIFDEMNLSQIEHWFAPFISLLELNANERKLSLYSQDCICYNKMKYKNNVVIGDNILFIGTVNLDETTKDLSDRVLDRANVISLKKRSFAELKENNDDIINANEQKSINNIGFDEYNLWINNKNFINTFDIDELTFFDKLHELLSKQESINGISFRVLQGIANYINNIPYDEDEALISRSDAFDICVKQRILTKIKGSDRELDGLINIDYSNENEIGSLYNLFNSEEAKKLSEFKEVKIKIQQKFEELKKYGYTN</sequence>
<dbReference type="SUPFAM" id="SSF52540">
    <property type="entry name" value="P-loop containing nucleoside triphosphate hydrolases"/>
    <property type="match status" value="1"/>
</dbReference>
<dbReference type="EMBL" id="CP040626">
    <property type="protein sequence ID" value="QMW90089.1"/>
    <property type="molecule type" value="Genomic_DNA"/>
</dbReference>
<dbReference type="Gene3D" id="3.40.50.300">
    <property type="entry name" value="P-loop containing nucleotide triphosphate hydrolases"/>
    <property type="match status" value="1"/>
</dbReference>
<dbReference type="Pfam" id="PF07728">
    <property type="entry name" value="AAA_5"/>
    <property type="match status" value="1"/>
</dbReference>
<dbReference type="RefSeq" id="WP_080646823.1">
    <property type="nucleotide sequence ID" value="NZ_BKBD01000008.1"/>
</dbReference>
<protein>
    <recommendedName>
        <fullName evidence="1">ATPase dynein-related AAA domain-containing protein</fullName>
    </recommendedName>
</protein>
<organism evidence="2 3">
    <name type="scientific">Clostridium butyricum</name>
    <dbReference type="NCBI Taxonomy" id="1492"/>
    <lineage>
        <taxon>Bacteria</taxon>
        <taxon>Bacillati</taxon>
        <taxon>Bacillota</taxon>
        <taxon>Clostridia</taxon>
        <taxon>Eubacteriales</taxon>
        <taxon>Clostridiaceae</taxon>
        <taxon>Clostridium</taxon>
    </lineage>
</organism>
<proteinExistence type="predicted"/>
<evidence type="ECO:0000259" key="1">
    <source>
        <dbReference type="Pfam" id="PF07728"/>
    </source>
</evidence>
<reference evidence="2 3" key="1">
    <citation type="submission" date="2019-05" db="EMBL/GenBank/DDBJ databases">
        <authorList>
            <person name="Schori C."/>
            <person name="Ahrens C."/>
        </authorList>
    </citation>
    <scope>NUCLEOTIDE SEQUENCE [LARGE SCALE GENOMIC DNA]</scope>
    <source>
        <strain evidence="2 3">DSM 10702</strain>
    </source>
</reference>
<evidence type="ECO:0000313" key="2">
    <source>
        <dbReference type="EMBL" id="QMW90089.1"/>
    </source>
</evidence>
<dbReference type="GO" id="GO:0005524">
    <property type="term" value="F:ATP binding"/>
    <property type="evidence" value="ECO:0007669"/>
    <property type="project" value="InterPro"/>
</dbReference>
<dbReference type="Proteomes" id="UP000515243">
    <property type="component" value="Chromosome 1"/>
</dbReference>
<gene>
    <name evidence="2" type="ORF">FF104_03735</name>
</gene>
<feature type="domain" description="ATPase dynein-related AAA" evidence="1">
    <location>
        <begin position="344"/>
        <end position="500"/>
    </location>
</feature>
<dbReference type="InterPro" id="IPR027417">
    <property type="entry name" value="P-loop_NTPase"/>
</dbReference>
<dbReference type="AlphaFoldDB" id="A0AAP9UEH7"/>